<evidence type="ECO:0000313" key="3">
    <source>
        <dbReference type="EMBL" id="VDK83758.1"/>
    </source>
</evidence>
<dbReference type="GO" id="GO:0005667">
    <property type="term" value="C:transcription regulator complex"/>
    <property type="evidence" value="ECO:0007669"/>
    <property type="project" value="TreeGrafter"/>
</dbReference>
<feature type="region of interest" description="Disordered" evidence="1">
    <location>
        <begin position="109"/>
        <end position="130"/>
    </location>
</feature>
<dbReference type="OrthoDB" id="5984255at2759"/>
<dbReference type="PANTHER" id="PTHR12243:SF67">
    <property type="entry name" value="COREPRESSOR OF PANGOLIN, ISOFORM A-RELATED"/>
    <property type="match status" value="1"/>
</dbReference>
<dbReference type="AlphaFoldDB" id="A0A3P6UW44"/>
<accession>A0A3P6UW44</accession>
<evidence type="ECO:0000259" key="2">
    <source>
        <dbReference type="PROSITE" id="PS51029"/>
    </source>
</evidence>
<dbReference type="Proteomes" id="UP000277928">
    <property type="component" value="Unassembled WGS sequence"/>
</dbReference>
<feature type="region of interest" description="Disordered" evidence="1">
    <location>
        <begin position="167"/>
        <end position="208"/>
    </location>
</feature>
<dbReference type="SMART" id="SM00595">
    <property type="entry name" value="MADF"/>
    <property type="match status" value="1"/>
</dbReference>
<name>A0A3P6UW44_LITSI</name>
<protein>
    <recommendedName>
        <fullName evidence="2">MADF domain-containing protein</fullName>
    </recommendedName>
</protein>
<proteinExistence type="predicted"/>
<dbReference type="InterPro" id="IPR006578">
    <property type="entry name" value="MADF-dom"/>
</dbReference>
<dbReference type="EMBL" id="UYRX01000552">
    <property type="protein sequence ID" value="VDK83758.1"/>
    <property type="molecule type" value="Genomic_DNA"/>
</dbReference>
<sequence length="302" mass="33861">MGNGSVMSSKGGPDSTFNDNLIREVRLNPIIYDFSHPLYGNAIKKQETWIEIAAKLNEKVEAVKTRWRTLRDRYTKERRRVMTCGVGSSFSYYTDLCFLDNSCNENRIAPSKSSKSNRNNSDKNSNNTAAHCDVTTSVLVKPEVFEHSSETSYSFDNRIGDDTLMEQEETVPSSSGLERSIHKRQRIRKASHKSPTPPVSSPTTTAVTETAEMMPLEVPVKRSRLDPSPDSPSGTVAHALMRSVEILQRLTERKPVFDRTVGPRDADECFADFVCMSLKSIDNSSRVHARIAILHALAQFQT</sequence>
<dbReference type="InterPro" id="IPR039353">
    <property type="entry name" value="TF_Adf1"/>
</dbReference>
<feature type="domain" description="MADF" evidence="2">
    <location>
        <begin position="20"/>
        <end position="104"/>
    </location>
</feature>
<dbReference type="PANTHER" id="PTHR12243">
    <property type="entry name" value="MADF DOMAIN TRANSCRIPTION FACTOR"/>
    <property type="match status" value="1"/>
</dbReference>
<dbReference type="Pfam" id="PF10545">
    <property type="entry name" value="MADF_DNA_bdg"/>
    <property type="match status" value="1"/>
</dbReference>
<dbReference type="PROSITE" id="PS51029">
    <property type="entry name" value="MADF"/>
    <property type="match status" value="1"/>
</dbReference>
<dbReference type="OMA" id="DVTTSMF"/>
<evidence type="ECO:0000256" key="1">
    <source>
        <dbReference type="SAM" id="MobiDB-lite"/>
    </source>
</evidence>
<reference evidence="3 4" key="1">
    <citation type="submission" date="2018-08" db="EMBL/GenBank/DDBJ databases">
        <authorList>
            <person name="Laetsch R D."/>
            <person name="Stevens L."/>
            <person name="Kumar S."/>
            <person name="Blaxter L. M."/>
        </authorList>
    </citation>
    <scope>NUCLEOTIDE SEQUENCE [LARGE SCALE GENOMIC DNA]</scope>
</reference>
<organism evidence="3 4">
    <name type="scientific">Litomosoides sigmodontis</name>
    <name type="common">Filarial nematode worm</name>
    <dbReference type="NCBI Taxonomy" id="42156"/>
    <lineage>
        <taxon>Eukaryota</taxon>
        <taxon>Metazoa</taxon>
        <taxon>Ecdysozoa</taxon>
        <taxon>Nematoda</taxon>
        <taxon>Chromadorea</taxon>
        <taxon>Rhabditida</taxon>
        <taxon>Spirurina</taxon>
        <taxon>Spiruromorpha</taxon>
        <taxon>Filarioidea</taxon>
        <taxon>Onchocercidae</taxon>
        <taxon>Litomosoides</taxon>
    </lineage>
</organism>
<keyword evidence="4" id="KW-1185">Reference proteome</keyword>
<feature type="compositionally biased region" description="Basic residues" evidence="1">
    <location>
        <begin position="181"/>
        <end position="192"/>
    </location>
</feature>
<dbReference type="GO" id="GO:0005634">
    <property type="term" value="C:nucleus"/>
    <property type="evidence" value="ECO:0007669"/>
    <property type="project" value="TreeGrafter"/>
</dbReference>
<gene>
    <name evidence="3" type="ORF">NLS_LOCUS6342</name>
</gene>
<dbReference type="STRING" id="42156.A0A3P6UW44"/>
<feature type="compositionally biased region" description="Low complexity" evidence="1">
    <location>
        <begin position="111"/>
        <end position="127"/>
    </location>
</feature>
<dbReference type="GO" id="GO:0006357">
    <property type="term" value="P:regulation of transcription by RNA polymerase II"/>
    <property type="evidence" value="ECO:0007669"/>
    <property type="project" value="TreeGrafter"/>
</dbReference>
<evidence type="ECO:0000313" key="4">
    <source>
        <dbReference type="Proteomes" id="UP000277928"/>
    </source>
</evidence>